<name>A0A7X2HNA0_RALPI</name>
<feature type="transmembrane region" description="Helical" evidence="1">
    <location>
        <begin position="139"/>
        <end position="161"/>
    </location>
</feature>
<keyword evidence="1" id="KW-1133">Transmembrane helix</keyword>
<feature type="transmembrane region" description="Helical" evidence="1">
    <location>
        <begin position="262"/>
        <end position="284"/>
    </location>
</feature>
<reference evidence="2 3" key="1">
    <citation type="submission" date="2019-11" db="EMBL/GenBank/DDBJ databases">
        <title>Phenotypic characterization of an OXA-22 and OXA-60 co-producing Ralstonia pickettii clinical strain.</title>
        <authorList>
            <person name="He F."/>
        </authorList>
    </citation>
    <scope>NUCLEOTIDE SEQUENCE [LARGE SCALE GENOMIC DNA]</scope>
    <source>
        <strain evidence="2 3">PSLESD1</strain>
    </source>
</reference>
<organism evidence="2 3">
    <name type="scientific">Ralstonia pickettii</name>
    <name type="common">Burkholderia pickettii</name>
    <dbReference type="NCBI Taxonomy" id="329"/>
    <lineage>
        <taxon>Bacteria</taxon>
        <taxon>Pseudomonadati</taxon>
        <taxon>Pseudomonadota</taxon>
        <taxon>Betaproteobacteria</taxon>
        <taxon>Burkholderiales</taxon>
        <taxon>Burkholderiaceae</taxon>
        <taxon>Ralstonia</taxon>
    </lineage>
</organism>
<evidence type="ECO:0000313" key="3">
    <source>
        <dbReference type="Proteomes" id="UP000441032"/>
    </source>
</evidence>
<comment type="caution">
    <text evidence="2">The sequence shown here is derived from an EMBL/GenBank/DDBJ whole genome shotgun (WGS) entry which is preliminary data.</text>
</comment>
<evidence type="ECO:0000313" key="2">
    <source>
        <dbReference type="EMBL" id="MRS99673.1"/>
    </source>
</evidence>
<keyword evidence="1" id="KW-0472">Membrane</keyword>
<feature type="transmembrane region" description="Helical" evidence="1">
    <location>
        <begin position="167"/>
        <end position="188"/>
    </location>
</feature>
<feature type="transmembrane region" description="Helical" evidence="1">
    <location>
        <begin position="105"/>
        <end position="132"/>
    </location>
</feature>
<keyword evidence="1" id="KW-0812">Transmembrane</keyword>
<feature type="transmembrane region" description="Helical" evidence="1">
    <location>
        <begin position="296"/>
        <end position="317"/>
    </location>
</feature>
<evidence type="ECO:0008006" key="4">
    <source>
        <dbReference type="Google" id="ProtNLM"/>
    </source>
</evidence>
<sequence length="359" mass="38740">MSYQDSEGNYRSDNGTFNYSNTYTNLNGSAYEQGLAGVDGFDTPSSAAAKLDAYRFKQMMGPEPDWTVRPSTSYGENSTYEGSSYGASSYAGSGAVDLGELAKGLLALIALAATLVASGFVPVLLTVALLGCMLYKKRWGYATAIMLTTLAVTTLCWYQTSQLAGKMLFRAGVVTDLLILPWAAFAYFNHRVIAKRAKGLPAKWSMRNVFALVGVAVAAMTGVSMLLIISPLGELMIPVKAVLTSVLSEQTQSLLWMMNGEFLLTLFIAAMPASTVSTYASAWFRRREAACKPGTAWWLVVLSVPAWAFMLLFAGLLSHSMVHSYSAAQAQQANIQAHQQQAPSSALHTQSAQGHRARK</sequence>
<protein>
    <recommendedName>
        <fullName evidence="4">Transmembrane protein</fullName>
    </recommendedName>
</protein>
<feature type="transmembrane region" description="Helical" evidence="1">
    <location>
        <begin position="209"/>
        <end position="229"/>
    </location>
</feature>
<proteinExistence type="predicted"/>
<gene>
    <name evidence="2" type="ORF">GJQ57_13560</name>
</gene>
<dbReference type="RefSeq" id="WP_154207153.1">
    <property type="nucleotide sequence ID" value="NZ_WJYN01000004.1"/>
</dbReference>
<accession>A0A7X2HNA0</accession>
<evidence type="ECO:0000256" key="1">
    <source>
        <dbReference type="SAM" id="Phobius"/>
    </source>
</evidence>
<dbReference type="Proteomes" id="UP000441032">
    <property type="component" value="Unassembled WGS sequence"/>
</dbReference>
<dbReference type="EMBL" id="WJYN01000004">
    <property type="protein sequence ID" value="MRS99673.1"/>
    <property type="molecule type" value="Genomic_DNA"/>
</dbReference>
<dbReference type="AlphaFoldDB" id="A0A7X2HNA0"/>